<evidence type="ECO:0000313" key="2">
    <source>
        <dbReference type="Proteomes" id="UP000007723"/>
    </source>
</evidence>
<dbReference type="GeneID" id="60596209"/>
<dbReference type="AlphaFoldDB" id="B9MP25"/>
<dbReference type="HOGENOM" id="CLU_3115643_0_0_9"/>
<dbReference type="RefSeq" id="WP_015908834.1">
    <property type="nucleotide sequence ID" value="NC_012034.1"/>
</dbReference>
<dbReference type="KEGG" id="ate:Athe_2516"/>
<accession>B9MP25</accession>
<protein>
    <submittedName>
        <fullName evidence="1">Uncharacterized protein</fullName>
    </submittedName>
</protein>
<organism evidence="1 2">
    <name type="scientific">Caldicellulosiruptor bescii (strain ATCC BAA-1888 / DSM 6725 / KCTC 15123 / Z-1320)</name>
    <name type="common">Anaerocellum thermophilum</name>
    <dbReference type="NCBI Taxonomy" id="521460"/>
    <lineage>
        <taxon>Bacteria</taxon>
        <taxon>Bacillati</taxon>
        <taxon>Bacillota</taxon>
        <taxon>Bacillota incertae sedis</taxon>
        <taxon>Caldicellulosiruptorales</taxon>
        <taxon>Caldicellulosiruptoraceae</taxon>
        <taxon>Caldicellulosiruptor</taxon>
    </lineage>
</organism>
<reference evidence="2" key="1">
    <citation type="submission" date="2009-01" db="EMBL/GenBank/DDBJ databases">
        <title>Complete sequence of chromosome of Anaerocellum thermophilum DSM 6725.</title>
        <authorList>
            <person name="Lucas S."/>
            <person name="Copeland A."/>
            <person name="Lapidus A."/>
            <person name="Glavina del Rio T."/>
            <person name="Tice H."/>
            <person name="Bruce D."/>
            <person name="Goodwin L."/>
            <person name="Pitluck S."/>
            <person name="Sims D."/>
            <person name="Meincke L."/>
            <person name="Brettin T."/>
            <person name="Detter J.C."/>
            <person name="Han C."/>
            <person name="Larimer F."/>
            <person name="Land M."/>
            <person name="Hauser L."/>
            <person name="Kyrpides N."/>
            <person name="Ovchinnikova G."/>
            <person name="Kataeva I."/>
            <person name="Adams M.W.W."/>
        </authorList>
    </citation>
    <scope>NUCLEOTIDE SEQUENCE [LARGE SCALE GENOMIC DNA]</scope>
    <source>
        <strain evidence="2">ATCC BAA-1888 / DSM 6725 / Z-1320</strain>
    </source>
</reference>
<dbReference type="STRING" id="521460.Athe_2516"/>
<proteinExistence type="predicted"/>
<evidence type="ECO:0000313" key="1">
    <source>
        <dbReference type="EMBL" id="ACM61584.1"/>
    </source>
</evidence>
<dbReference type="Proteomes" id="UP000007723">
    <property type="component" value="Chromosome"/>
</dbReference>
<sequence>MQTKLIPARELLDRYDKRPAWQKKVDDFVTKAQILLIKIKIAWKRRHRVI</sequence>
<gene>
    <name evidence="1" type="ordered locus">Athe_2516</name>
</gene>
<dbReference type="EMBL" id="CP001393">
    <property type="protein sequence ID" value="ACM61584.1"/>
    <property type="molecule type" value="Genomic_DNA"/>
</dbReference>
<name>B9MP25_CALBD</name>